<dbReference type="SUPFAM" id="SSF52402">
    <property type="entry name" value="Adenine nucleotide alpha hydrolases-like"/>
    <property type="match status" value="1"/>
</dbReference>
<evidence type="ECO:0000259" key="5">
    <source>
        <dbReference type="Pfam" id="PF01507"/>
    </source>
</evidence>
<feature type="domain" description="Phosphoadenosine phosphosulphate reductase" evidence="5">
    <location>
        <begin position="41"/>
        <end position="210"/>
    </location>
</feature>
<keyword evidence="7" id="KW-1185">Reference proteome</keyword>
<comment type="function">
    <text evidence="4">Catalyzes the formation of sulfite from adenosine 5'-phosphosulfate (APS) using thioredoxin as an electron donor.</text>
</comment>
<dbReference type="GO" id="GO:0004604">
    <property type="term" value="F:phosphoadenylyl-sulfate reductase (thioredoxin) activity"/>
    <property type="evidence" value="ECO:0007669"/>
    <property type="project" value="UniProtKB-UniRule"/>
</dbReference>
<reference evidence="6 7" key="1">
    <citation type="submission" date="2019-03" db="EMBL/GenBank/DDBJ databases">
        <title>Genomic Encyclopedia of Type Strains, Phase IV (KMG-IV): sequencing the most valuable type-strain genomes for metagenomic binning, comparative biology and taxonomic classification.</title>
        <authorList>
            <person name="Goeker M."/>
        </authorList>
    </citation>
    <scope>NUCLEOTIDE SEQUENCE [LARGE SCALE GENOMIC DNA]</scope>
    <source>
        <strain evidence="6 7">DSM 4868</strain>
    </source>
</reference>
<dbReference type="PANTHER" id="PTHR46509:SF1">
    <property type="entry name" value="PHOSPHOADENOSINE PHOSPHOSULFATE REDUCTASE"/>
    <property type="match status" value="1"/>
</dbReference>
<dbReference type="HAMAP" id="MF_00063">
    <property type="entry name" value="CysH"/>
    <property type="match status" value="1"/>
</dbReference>
<comment type="caution">
    <text evidence="6">The sequence shown here is derived from an EMBL/GenBank/DDBJ whole genome shotgun (WGS) entry which is preliminary data.</text>
</comment>
<dbReference type="InterPro" id="IPR004511">
    <property type="entry name" value="PAPS/APS_Rdtase"/>
</dbReference>
<dbReference type="GO" id="GO:0043866">
    <property type="term" value="F:adenylyl-sulfate reductase (thioredoxin) activity"/>
    <property type="evidence" value="ECO:0007669"/>
    <property type="project" value="UniProtKB-EC"/>
</dbReference>
<evidence type="ECO:0000256" key="1">
    <source>
        <dbReference type="ARBA" id="ARBA00009732"/>
    </source>
</evidence>
<keyword evidence="4" id="KW-0408">Iron</keyword>
<keyword evidence="4" id="KW-0963">Cytoplasm</keyword>
<organism evidence="6 7">
    <name type="scientific">Rhodovulum euryhalinum</name>
    <dbReference type="NCBI Taxonomy" id="35805"/>
    <lineage>
        <taxon>Bacteria</taxon>
        <taxon>Pseudomonadati</taxon>
        <taxon>Pseudomonadota</taxon>
        <taxon>Alphaproteobacteria</taxon>
        <taxon>Rhodobacterales</taxon>
        <taxon>Paracoccaceae</taxon>
        <taxon>Rhodovulum</taxon>
    </lineage>
</organism>
<comment type="similarity">
    <text evidence="1 4">Belongs to the PAPS reductase family. CysH subfamily.</text>
</comment>
<proteinExistence type="inferred from homology"/>
<dbReference type="InterPro" id="IPR002500">
    <property type="entry name" value="PAPS_reduct_dom"/>
</dbReference>
<dbReference type="Proteomes" id="UP000295142">
    <property type="component" value="Unassembled WGS sequence"/>
</dbReference>
<feature type="binding site" evidence="4">
    <location>
        <position position="207"/>
    </location>
    <ligand>
        <name>[4Fe-4S] cluster</name>
        <dbReference type="ChEBI" id="CHEBI:49883"/>
    </ligand>
</feature>
<gene>
    <name evidence="4" type="primary">cysH</name>
    <name evidence="6" type="ORF">EV655_106152</name>
</gene>
<dbReference type="CDD" id="cd23945">
    <property type="entry name" value="PAPS_reductase"/>
    <property type="match status" value="1"/>
</dbReference>
<dbReference type="EMBL" id="SLWW01000006">
    <property type="protein sequence ID" value="TCO71659.1"/>
    <property type="molecule type" value="Genomic_DNA"/>
</dbReference>
<dbReference type="AlphaFoldDB" id="A0A4R2KLR0"/>
<sequence length="249" mass="26704">MRLEAVFDPVEAKAAALNARLEGAAPEAVLARALDDFAGRIALVSSFGAESVVLLHMVSRIDRGLPVLFLDTEMLFPETLAYQREVADALGLTDVRAVRPDPKTLAAADPQAALHLQDPDACCALRKTRPLDAALGGFDAWITGRKRHQTGARSGLSLVEADAGGRIKINPLAHWSGEDVRRYIEVHALPRHPLVGRGYPSIGCTPCTSPVAPGESPRAGRWRGRDKEECGIHFEGGRVVRRLRAGGAG</sequence>
<keyword evidence="4" id="KW-0411">Iron-sulfur</keyword>
<evidence type="ECO:0000313" key="6">
    <source>
        <dbReference type="EMBL" id="TCO71659.1"/>
    </source>
</evidence>
<accession>A0A4R2KLR0</accession>
<dbReference type="NCBIfam" id="TIGR00434">
    <property type="entry name" value="cysH"/>
    <property type="match status" value="1"/>
</dbReference>
<evidence type="ECO:0000256" key="4">
    <source>
        <dbReference type="HAMAP-Rule" id="MF_00063"/>
    </source>
</evidence>
<keyword evidence="2 4" id="KW-0560">Oxidoreductase</keyword>
<dbReference type="GO" id="GO:0005737">
    <property type="term" value="C:cytoplasm"/>
    <property type="evidence" value="ECO:0007669"/>
    <property type="project" value="UniProtKB-SubCell"/>
</dbReference>
<dbReference type="PIRSF" id="PIRSF000857">
    <property type="entry name" value="PAPS_reductase"/>
    <property type="match status" value="1"/>
</dbReference>
<dbReference type="Gene3D" id="3.40.50.620">
    <property type="entry name" value="HUPs"/>
    <property type="match status" value="1"/>
</dbReference>
<feature type="active site" description="Nucleophile; cysteine thiosulfonate intermediate" evidence="4">
    <location>
        <position position="230"/>
    </location>
</feature>
<dbReference type="GO" id="GO:0019379">
    <property type="term" value="P:sulfate assimilation, phosphoadenylyl sulfate reduction by phosphoadenylyl-sulfate reductase (thioredoxin)"/>
    <property type="evidence" value="ECO:0007669"/>
    <property type="project" value="UniProtKB-UniRule"/>
</dbReference>
<evidence type="ECO:0000256" key="2">
    <source>
        <dbReference type="ARBA" id="ARBA00023002"/>
    </source>
</evidence>
<dbReference type="RefSeq" id="WP_132543996.1">
    <property type="nucleotide sequence ID" value="NZ_SLWW01000006.1"/>
</dbReference>
<evidence type="ECO:0000256" key="3">
    <source>
        <dbReference type="ARBA" id="ARBA00024327"/>
    </source>
</evidence>
<name>A0A4R2KLR0_9RHOB</name>
<dbReference type="PANTHER" id="PTHR46509">
    <property type="entry name" value="PHOSPHOADENOSINE PHOSPHOSULFATE REDUCTASE"/>
    <property type="match status" value="1"/>
</dbReference>
<dbReference type="NCBIfam" id="NF002537">
    <property type="entry name" value="PRK02090.1"/>
    <property type="match status" value="1"/>
</dbReference>
<comment type="catalytic activity">
    <reaction evidence="4">
        <text>[thioredoxin]-disulfide + sulfite + AMP + 2 H(+) = adenosine 5'-phosphosulfate + [thioredoxin]-dithiol</text>
        <dbReference type="Rhea" id="RHEA:21976"/>
        <dbReference type="Rhea" id="RHEA-COMP:10698"/>
        <dbReference type="Rhea" id="RHEA-COMP:10700"/>
        <dbReference type="ChEBI" id="CHEBI:15378"/>
        <dbReference type="ChEBI" id="CHEBI:17359"/>
        <dbReference type="ChEBI" id="CHEBI:29950"/>
        <dbReference type="ChEBI" id="CHEBI:50058"/>
        <dbReference type="ChEBI" id="CHEBI:58243"/>
        <dbReference type="ChEBI" id="CHEBI:456215"/>
        <dbReference type="EC" id="1.8.4.10"/>
    </reaction>
</comment>
<feature type="binding site" evidence="4">
    <location>
        <position position="122"/>
    </location>
    <ligand>
        <name>[4Fe-4S] cluster</name>
        <dbReference type="ChEBI" id="CHEBI:49883"/>
    </ligand>
</feature>
<dbReference type="Pfam" id="PF01507">
    <property type="entry name" value="PAPS_reduct"/>
    <property type="match status" value="1"/>
</dbReference>
<protein>
    <recommendedName>
        <fullName evidence="4">Adenosine 5'-phosphosulfate reductase</fullName>
        <shortName evidence="4">APS reductase</shortName>
        <ecNumber evidence="4">1.8.4.10</ecNumber>
    </recommendedName>
    <alternativeName>
        <fullName evidence="4">5'-adenylylsulfate reductase</fullName>
    </alternativeName>
    <alternativeName>
        <fullName evidence="4">Thioredoxin-dependent 5'-adenylylsulfate reductase</fullName>
    </alternativeName>
</protein>
<evidence type="ECO:0000313" key="7">
    <source>
        <dbReference type="Proteomes" id="UP000295142"/>
    </source>
</evidence>
<comment type="subcellular location">
    <subcellularLocation>
        <location evidence="4">Cytoplasm</location>
    </subcellularLocation>
</comment>
<dbReference type="GO" id="GO:0046872">
    <property type="term" value="F:metal ion binding"/>
    <property type="evidence" value="ECO:0007669"/>
    <property type="project" value="UniProtKB-KW"/>
</dbReference>
<feature type="binding site" evidence="4">
    <location>
        <position position="123"/>
    </location>
    <ligand>
        <name>[4Fe-4S] cluster</name>
        <dbReference type="ChEBI" id="CHEBI:49883"/>
    </ligand>
</feature>
<dbReference type="GO" id="GO:0070814">
    <property type="term" value="P:hydrogen sulfide biosynthetic process"/>
    <property type="evidence" value="ECO:0007669"/>
    <property type="project" value="UniProtKB-UniRule"/>
</dbReference>
<dbReference type="OrthoDB" id="9794018at2"/>
<comment type="cofactor">
    <cofactor evidence="4">
        <name>[4Fe-4S] cluster</name>
        <dbReference type="ChEBI" id="CHEBI:49883"/>
    </cofactor>
    <text evidence="4">Binds 1 [4Fe-4S] cluster per subunit.</text>
</comment>
<dbReference type="EC" id="1.8.4.10" evidence="4"/>
<feature type="binding site" evidence="4">
    <location>
        <position position="204"/>
    </location>
    <ligand>
        <name>[4Fe-4S] cluster</name>
        <dbReference type="ChEBI" id="CHEBI:49883"/>
    </ligand>
</feature>
<dbReference type="InterPro" id="IPR014729">
    <property type="entry name" value="Rossmann-like_a/b/a_fold"/>
</dbReference>
<dbReference type="GO" id="GO:0051539">
    <property type="term" value="F:4 iron, 4 sulfur cluster binding"/>
    <property type="evidence" value="ECO:0007669"/>
    <property type="project" value="UniProtKB-UniRule"/>
</dbReference>
<comment type="pathway">
    <text evidence="3 4">Sulfur metabolism; hydrogen sulfide biosynthesis; sulfite from sulfate.</text>
</comment>
<keyword evidence="4" id="KW-0479">Metal-binding</keyword>